<proteinExistence type="inferred from homology"/>
<organism evidence="5 6">
    <name type="scientific">Okeania hirsuta</name>
    <dbReference type="NCBI Taxonomy" id="1458930"/>
    <lineage>
        <taxon>Bacteria</taxon>
        <taxon>Bacillati</taxon>
        <taxon>Cyanobacteriota</taxon>
        <taxon>Cyanophyceae</taxon>
        <taxon>Oscillatoriophycideae</taxon>
        <taxon>Oscillatoriales</taxon>
        <taxon>Microcoleaceae</taxon>
        <taxon>Okeania</taxon>
    </lineage>
</organism>
<name>A0A3N6P0L5_9CYAN</name>
<dbReference type="InterPro" id="IPR016142">
    <property type="entry name" value="Citrate_synth-like_lrg_a-sub"/>
</dbReference>
<dbReference type="PANTHER" id="PTHR11739">
    <property type="entry name" value="CITRATE SYNTHASE"/>
    <property type="match status" value="1"/>
</dbReference>
<gene>
    <name evidence="5" type="ORF">D5R40_09225</name>
</gene>
<accession>A0A3N6P0L5</accession>
<dbReference type="UniPathway" id="UPA00223"/>
<evidence type="ECO:0000256" key="3">
    <source>
        <dbReference type="ARBA" id="ARBA00012972"/>
    </source>
</evidence>
<evidence type="ECO:0000256" key="1">
    <source>
        <dbReference type="ARBA" id="ARBA00005163"/>
    </source>
</evidence>
<dbReference type="Proteomes" id="UP000269154">
    <property type="component" value="Unassembled WGS sequence"/>
</dbReference>
<dbReference type="GO" id="GO:0036440">
    <property type="term" value="F:citrate synthase activity"/>
    <property type="evidence" value="ECO:0007669"/>
    <property type="project" value="UniProtKB-EC"/>
</dbReference>
<keyword evidence="4" id="KW-0808">Transferase</keyword>
<dbReference type="InterPro" id="IPR016143">
    <property type="entry name" value="Citrate_synth-like_sm_a-sub"/>
</dbReference>
<dbReference type="InterPro" id="IPR002020">
    <property type="entry name" value="Citrate_synthase"/>
</dbReference>
<evidence type="ECO:0000256" key="4">
    <source>
        <dbReference type="ARBA" id="ARBA00022679"/>
    </source>
</evidence>
<dbReference type="Pfam" id="PF00285">
    <property type="entry name" value="Citrate_synt"/>
    <property type="match status" value="1"/>
</dbReference>
<comment type="caution">
    <text evidence="5">The sequence shown here is derived from an EMBL/GenBank/DDBJ whole genome shotgun (WGS) entry which is preliminary data.</text>
</comment>
<dbReference type="Gene3D" id="1.10.230.10">
    <property type="entry name" value="Cytochrome P450-Terp, domain 2"/>
    <property type="match status" value="1"/>
</dbReference>
<dbReference type="PANTHER" id="PTHR11739:SF4">
    <property type="entry name" value="CITRATE SYNTHASE, PEROXISOMAL"/>
    <property type="match status" value="1"/>
</dbReference>
<evidence type="ECO:0000256" key="2">
    <source>
        <dbReference type="ARBA" id="ARBA00010566"/>
    </source>
</evidence>
<comment type="pathway">
    <text evidence="1">Carbohydrate metabolism; tricarboxylic acid cycle.</text>
</comment>
<keyword evidence="6" id="KW-1185">Reference proteome</keyword>
<dbReference type="PRINTS" id="PR00143">
    <property type="entry name" value="CITRTSNTHASE"/>
</dbReference>
<dbReference type="GO" id="GO:0005829">
    <property type="term" value="C:cytosol"/>
    <property type="evidence" value="ECO:0007669"/>
    <property type="project" value="TreeGrafter"/>
</dbReference>
<dbReference type="Gene3D" id="1.10.580.10">
    <property type="entry name" value="Citrate Synthase, domain 1"/>
    <property type="match status" value="1"/>
</dbReference>
<dbReference type="InterPro" id="IPR036969">
    <property type="entry name" value="Citrate_synthase_sf"/>
</dbReference>
<dbReference type="OrthoDB" id="9800864at2"/>
<dbReference type="EC" id="2.3.3.16" evidence="3"/>
<protein>
    <recommendedName>
        <fullName evidence="3">citrate synthase (unknown stereospecificity)</fullName>
        <ecNumber evidence="3">2.3.3.16</ecNumber>
    </recommendedName>
</protein>
<dbReference type="GO" id="GO:0005975">
    <property type="term" value="P:carbohydrate metabolic process"/>
    <property type="evidence" value="ECO:0007669"/>
    <property type="project" value="TreeGrafter"/>
</dbReference>
<evidence type="ECO:0000313" key="6">
    <source>
        <dbReference type="Proteomes" id="UP000269154"/>
    </source>
</evidence>
<sequence>MEYKYHGTDIDGPTLNPEELYVRNRNLNDLIGNLTFTGAIYHLLMGKEATPSQEQLLDRYLASALSSLTEEDTAIEVIKTVVASGATYSQAIIAGLMVDKTKSFEQTIALVDLEAIGLDRDSQIGLYYVGLIPSLMVIALESIQWIKENKEKFFDHQKTYGKRVLTEGKDYIESIFTLCTNRNFSNSTERKIFNDIMVSLHAGWGFLAPSVMLPRVATSTRVPMHQAIAAGFTAAGPSHVGACEKAMEFFTAVHKQCSGDIEAVTIKILEDRLAKKEKIHGFGHPMFKADSRNPRLRSIISEIDMRSDFLQIYDITAEFLKEKRGIYPNIDSISAAVFLSLGMRPPYGTGLFLCSRTSAMVAHILEQKDKPPFGATSEEIRKWFGPFAVGVK</sequence>
<reference evidence="5 6" key="1">
    <citation type="journal article" date="2018" name="ACS Chem. Biol.">
        <title>Ketoreductase domain dysfunction expands chemodiversity: malyngamide biosynthesis in the cyanobacterium Okeania hirsuta.</title>
        <authorList>
            <person name="Moss N.A."/>
            <person name="Leao T."/>
            <person name="Rankin M."/>
            <person name="McCullough T.M."/>
            <person name="Qu P."/>
            <person name="Korobeynikov A."/>
            <person name="Smith J.L."/>
            <person name="Gerwick L."/>
            <person name="Gerwick W.H."/>
        </authorList>
    </citation>
    <scope>NUCLEOTIDE SEQUENCE [LARGE SCALE GENOMIC DNA]</scope>
    <source>
        <strain evidence="5 6">PAB10Feb10-1</strain>
    </source>
</reference>
<dbReference type="RefSeq" id="WP_124146052.1">
    <property type="nucleotide sequence ID" value="NZ_CAWOKI010000136.1"/>
</dbReference>
<dbReference type="GO" id="GO:0006099">
    <property type="term" value="P:tricarboxylic acid cycle"/>
    <property type="evidence" value="ECO:0007669"/>
    <property type="project" value="UniProtKB-UniPathway"/>
</dbReference>
<dbReference type="AlphaFoldDB" id="A0A3N6P0L5"/>
<dbReference type="SUPFAM" id="SSF48256">
    <property type="entry name" value="Citrate synthase"/>
    <property type="match status" value="1"/>
</dbReference>
<evidence type="ECO:0000313" key="5">
    <source>
        <dbReference type="EMBL" id="RQH47215.1"/>
    </source>
</evidence>
<comment type="similarity">
    <text evidence="2">Belongs to the citrate synthase family.</text>
</comment>
<dbReference type="EMBL" id="RCBY01000037">
    <property type="protein sequence ID" value="RQH47215.1"/>
    <property type="molecule type" value="Genomic_DNA"/>
</dbReference>